<dbReference type="AlphaFoldDB" id="A0A0M3IQ05"/>
<feature type="domain" description="Guanine nucleotide exchange factor DBS-like spectrin-like" evidence="1">
    <location>
        <begin position="24"/>
        <end position="78"/>
    </location>
</feature>
<evidence type="ECO:0000259" key="1">
    <source>
        <dbReference type="Pfam" id="PF23289"/>
    </source>
</evidence>
<protein>
    <recommendedName>
        <fullName evidence="1">Guanine nucleotide exchange factor DBS-like spectrin-like domain-containing protein</fullName>
    </recommendedName>
</protein>
<evidence type="ECO:0000313" key="2">
    <source>
        <dbReference type="Proteomes" id="UP000036681"/>
    </source>
</evidence>
<dbReference type="InterPro" id="IPR056466">
    <property type="entry name" value="Spectrin_DBS"/>
</dbReference>
<organism evidence="2 3">
    <name type="scientific">Ascaris lumbricoides</name>
    <name type="common">Giant roundworm</name>
    <dbReference type="NCBI Taxonomy" id="6252"/>
    <lineage>
        <taxon>Eukaryota</taxon>
        <taxon>Metazoa</taxon>
        <taxon>Ecdysozoa</taxon>
        <taxon>Nematoda</taxon>
        <taxon>Chromadorea</taxon>
        <taxon>Rhabditida</taxon>
        <taxon>Spirurina</taxon>
        <taxon>Ascaridomorpha</taxon>
        <taxon>Ascaridoidea</taxon>
        <taxon>Ascarididae</taxon>
        <taxon>Ascaris</taxon>
    </lineage>
</organism>
<dbReference type="Proteomes" id="UP000036681">
    <property type="component" value="Unplaced"/>
</dbReference>
<name>A0A0M3IQ05_ASCLU</name>
<sequence length="114" mass="12151">MHACPDKAKANKWCKRGVDLLTAVPLDVSPTSAAVALTSMDDFIADGQCLKLDALSQSPTMNNLILLTTTETSTLLAQLDALSQSPTMNNLILLTTTETSTLLAQVSTLPVEIY</sequence>
<dbReference type="Pfam" id="PF23289">
    <property type="entry name" value="Spectrin_5"/>
    <property type="match status" value="1"/>
</dbReference>
<proteinExistence type="predicted"/>
<evidence type="ECO:0000313" key="3">
    <source>
        <dbReference type="WBParaSite" id="ALUE_0002083301-mRNA-1"/>
    </source>
</evidence>
<keyword evidence="2" id="KW-1185">Reference proteome</keyword>
<dbReference type="WBParaSite" id="ALUE_0002083301-mRNA-1">
    <property type="protein sequence ID" value="ALUE_0002083301-mRNA-1"/>
    <property type="gene ID" value="ALUE_0002083301"/>
</dbReference>
<reference evidence="3" key="1">
    <citation type="submission" date="2017-02" db="UniProtKB">
        <authorList>
            <consortium name="WormBaseParasite"/>
        </authorList>
    </citation>
    <scope>IDENTIFICATION</scope>
</reference>
<accession>A0A0M3IQ05</accession>